<dbReference type="InterPro" id="IPR050312">
    <property type="entry name" value="IolE/XylAMocC-like"/>
</dbReference>
<reference evidence="3 4" key="1">
    <citation type="submission" date="2019-01" db="EMBL/GenBank/DDBJ databases">
        <title>Cytophagaceae bacterium strain CAR-16.</title>
        <authorList>
            <person name="Chen W.-M."/>
        </authorList>
    </citation>
    <scope>NUCLEOTIDE SEQUENCE [LARGE SCALE GENOMIC DNA]</scope>
    <source>
        <strain evidence="3 4">CAR-16</strain>
    </source>
</reference>
<sequence>MSTHLPQNTSRRQFLLSGSLATMGLFLAGKANASSLLLAAKPNSKFAGVQIGAITYSYRSLPGSIEQILQYCIDSNISAIELMGDAAEDYAGKPKNPNPRPMGPPAPGAQRAPMTDEQRAKMAAYQKEVAEWRANASMDKFKEVKQMFDKAGISIYAFKPNALGPNNTDAEVEYALKAAKALGAKSVTIELPTDPAQSQRLGDLGAKHKVYIGYHLHTTATDTAWDVALAQSPYNSMNLDCGHYIAAGGNNTPASLLKLIEAKADRITSMHIKDRKNKENGGQNQVWGQGNTPLKEILTLMKEKKYKFPATIELEYDIPAGSDPVAEVNKCVAYAKAILLG</sequence>
<dbReference type="InterPro" id="IPR036237">
    <property type="entry name" value="Xyl_isomerase-like_sf"/>
</dbReference>
<gene>
    <name evidence="3" type="ORF">ESB04_10325</name>
</gene>
<evidence type="ECO:0000259" key="2">
    <source>
        <dbReference type="Pfam" id="PF01261"/>
    </source>
</evidence>
<accession>A0A4Q1BY32</accession>
<comment type="caution">
    <text evidence="3">The sequence shown here is derived from an EMBL/GenBank/DDBJ whole genome shotgun (WGS) entry which is preliminary data.</text>
</comment>
<dbReference type="PROSITE" id="PS51318">
    <property type="entry name" value="TAT"/>
    <property type="match status" value="1"/>
</dbReference>
<dbReference type="Gene3D" id="3.20.20.150">
    <property type="entry name" value="Divalent-metal-dependent TIM barrel enzymes"/>
    <property type="match status" value="1"/>
</dbReference>
<dbReference type="GO" id="GO:0016853">
    <property type="term" value="F:isomerase activity"/>
    <property type="evidence" value="ECO:0007669"/>
    <property type="project" value="UniProtKB-KW"/>
</dbReference>
<proteinExistence type="predicted"/>
<dbReference type="Proteomes" id="UP000289455">
    <property type="component" value="Unassembled WGS sequence"/>
</dbReference>
<evidence type="ECO:0000313" key="4">
    <source>
        <dbReference type="Proteomes" id="UP000289455"/>
    </source>
</evidence>
<dbReference type="PANTHER" id="PTHR12110">
    <property type="entry name" value="HYDROXYPYRUVATE ISOMERASE"/>
    <property type="match status" value="1"/>
</dbReference>
<evidence type="ECO:0000313" key="3">
    <source>
        <dbReference type="EMBL" id="RXK47624.1"/>
    </source>
</evidence>
<dbReference type="RefSeq" id="WP_129027665.1">
    <property type="nucleotide sequence ID" value="NZ_SDHY01000006.1"/>
</dbReference>
<dbReference type="SUPFAM" id="SSF51658">
    <property type="entry name" value="Xylose isomerase-like"/>
    <property type="match status" value="1"/>
</dbReference>
<dbReference type="OrthoDB" id="263912at2"/>
<evidence type="ECO:0000256" key="1">
    <source>
        <dbReference type="SAM" id="MobiDB-lite"/>
    </source>
</evidence>
<name>A0A4Q1BY32_9BACT</name>
<dbReference type="Pfam" id="PF01261">
    <property type="entry name" value="AP_endonuc_2"/>
    <property type="match status" value="1"/>
</dbReference>
<feature type="region of interest" description="Disordered" evidence="1">
    <location>
        <begin position="90"/>
        <end position="118"/>
    </location>
</feature>
<keyword evidence="3" id="KW-0413">Isomerase</keyword>
<feature type="compositionally biased region" description="Pro residues" evidence="1">
    <location>
        <begin position="96"/>
        <end position="107"/>
    </location>
</feature>
<dbReference type="EMBL" id="SDHY01000006">
    <property type="protein sequence ID" value="RXK47624.1"/>
    <property type="molecule type" value="Genomic_DNA"/>
</dbReference>
<protein>
    <submittedName>
        <fullName evidence="3">Sugar phosphate isomerase/epimerase</fullName>
    </submittedName>
</protein>
<dbReference type="InterPro" id="IPR006311">
    <property type="entry name" value="TAT_signal"/>
</dbReference>
<organism evidence="3 4">
    <name type="scientific">Aquirufa rosea</name>
    <dbReference type="NCBI Taxonomy" id="2509241"/>
    <lineage>
        <taxon>Bacteria</taxon>
        <taxon>Pseudomonadati</taxon>
        <taxon>Bacteroidota</taxon>
        <taxon>Cytophagia</taxon>
        <taxon>Cytophagales</taxon>
        <taxon>Flectobacillaceae</taxon>
        <taxon>Aquirufa</taxon>
    </lineage>
</organism>
<dbReference type="InterPro" id="IPR013022">
    <property type="entry name" value="Xyl_isomerase-like_TIM-brl"/>
</dbReference>
<dbReference type="AlphaFoldDB" id="A0A4Q1BY32"/>
<keyword evidence="4" id="KW-1185">Reference proteome</keyword>
<feature type="domain" description="Xylose isomerase-like TIM barrel" evidence="2">
    <location>
        <begin position="133"/>
        <end position="318"/>
    </location>
</feature>